<organism evidence="1 2">
    <name type="scientific">Parascaris univalens</name>
    <name type="common">Nematode worm</name>
    <dbReference type="NCBI Taxonomy" id="6257"/>
    <lineage>
        <taxon>Eukaryota</taxon>
        <taxon>Metazoa</taxon>
        <taxon>Ecdysozoa</taxon>
        <taxon>Nematoda</taxon>
        <taxon>Chromadorea</taxon>
        <taxon>Rhabditida</taxon>
        <taxon>Spirurina</taxon>
        <taxon>Ascaridomorpha</taxon>
        <taxon>Ascaridoidea</taxon>
        <taxon>Ascarididae</taxon>
        <taxon>Parascaris</taxon>
    </lineage>
</organism>
<evidence type="ECO:0000313" key="1">
    <source>
        <dbReference type="Proteomes" id="UP000887569"/>
    </source>
</evidence>
<evidence type="ECO:0000313" key="2">
    <source>
        <dbReference type="WBParaSite" id="PgR043_g034_t01"/>
    </source>
</evidence>
<protein>
    <submittedName>
        <fullName evidence="2">Regulatory protein zeste</fullName>
    </submittedName>
</protein>
<dbReference type="AlphaFoldDB" id="A0A915BKM7"/>
<dbReference type="Proteomes" id="UP000887569">
    <property type="component" value="Unplaced"/>
</dbReference>
<proteinExistence type="predicted"/>
<sequence length="62" mass="6907">MRVAIDAPSRRVANDDTSQPEHRAASLSLLFAAQFSHSLQDRDVTLSTSNQYLITISFINTK</sequence>
<name>A0A915BKM7_PARUN</name>
<keyword evidence="1" id="KW-1185">Reference proteome</keyword>
<dbReference type="WBParaSite" id="PgR043_g034_t01">
    <property type="protein sequence ID" value="PgR043_g034_t01"/>
    <property type="gene ID" value="PgR043_g034"/>
</dbReference>
<reference evidence="2" key="1">
    <citation type="submission" date="2022-11" db="UniProtKB">
        <authorList>
            <consortium name="WormBaseParasite"/>
        </authorList>
    </citation>
    <scope>IDENTIFICATION</scope>
</reference>
<accession>A0A915BKM7</accession>